<comment type="caution">
    <text evidence="1">The sequence shown here is derived from an EMBL/GenBank/DDBJ whole genome shotgun (WGS) entry which is preliminary data.</text>
</comment>
<dbReference type="Proteomes" id="UP001163603">
    <property type="component" value="Chromosome 4"/>
</dbReference>
<name>A0ACC0YYM9_9ROSI</name>
<evidence type="ECO:0000313" key="1">
    <source>
        <dbReference type="EMBL" id="KAJ0042942.1"/>
    </source>
</evidence>
<reference evidence="2" key="1">
    <citation type="journal article" date="2023" name="G3 (Bethesda)">
        <title>Genome assembly and association tests identify interacting loci associated with vigor, precocity, and sex in interspecific pistachio rootstocks.</title>
        <authorList>
            <person name="Palmer W."/>
            <person name="Jacygrad E."/>
            <person name="Sagayaradj S."/>
            <person name="Cavanaugh K."/>
            <person name="Han R."/>
            <person name="Bertier L."/>
            <person name="Beede B."/>
            <person name="Kafkas S."/>
            <person name="Golino D."/>
            <person name="Preece J."/>
            <person name="Michelmore R."/>
        </authorList>
    </citation>
    <scope>NUCLEOTIDE SEQUENCE [LARGE SCALE GENOMIC DNA]</scope>
</reference>
<keyword evidence="2" id="KW-1185">Reference proteome</keyword>
<protein>
    <submittedName>
        <fullName evidence="1">Uncharacterized protein</fullName>
    </submittedName>
</protein>
<proteinExistence type="predicted"/>
<sequence>MYFDGILGRKQSSKSTNPRKKWLKTREMWLVVLGVILHAVYMLSIFDIYFKTPIVHGMDPVTSCFKAPTKCLFLLVGTFSKLLYMRCLLVYLRVLEFFFATDGLRADKFFEPNSEGNFRAPFFRSVIQNQGHWGVPHARPPTESRPGHVALIAGFCEDPSAVAKGWKANPVEFDSVFNQSWHTISYGSPDIVLIFCGALPHNTWNTYPHDYEDFATSFFSYTL</sequence>
<accession>A0ACC0YYM9</accession>
<evidence type="ECO:0000313" key="2">
    <source>
        <dbReference type="Proteomes" id="UP001163603"/>
    </source>
</evidence>
<organism evidence="1 2">
    <name type="scientific">Pistacia integerrima</name>
    <dbReference type="NCBI Taxonomy" id="434235"/>
    <lineage>
        <taxon>Eukaryota</taxon>
        <taxon>Viridiplantae</taxon>
        <taxon>Streptophyta</taxon>
        <taxon>Embryophyta</taxon>
        <taxon>Tracheophyta</taxon>
        <taxon>Spermatophyta</taxon>
        <taxon>Magnoliopsida</taxon>
        <taxon>eudicotyledons</taxon>
        <taxon>Gunneridae</taxon>
        <taxon>Pentapetalae</taxon>
        <taxon>rosids</taxon>
        <taxon>malvids</taxon>
        <taxon>Sapindales</taxon>
        <taxon>Anacardiaceae</taxon>
        <taxon>Pistacia</taxon>
    </lineage>
</organism>
<dbReference type="EMBL" id="CM047739">
    <property type="protein sequence ID" value="KAJ0042942.1"/>
    <property type="molecule type" value="Genomic_DNA"/>
</dbReference>
<gene>
    <name evidence="1" type="ORF">Pint_19502</name>
</gene>